<evidence type="ECO:0000256" key="1">
    <source>
        <dbReference type="SAM" id="Phobius"/>
    </source>
</evidence>
<dbReference type="RefSeq" id="WP_407339141.1">
    <property type="nucleotide sequence ID" value="NZ_CP136862.1"/>
</dbReference>
<reference evidence="3 4" key="1">
    <citation type="submission" date="2023-10" db="EMBL/GenBank/DDBJ databases">
        <title>Novel methanotroph of the genus Methylocapsa from a subarctic wetland.</title>
        <authorList>
            <person name="Belova S.E."/>
            <person name="Oshkin I.Y."/>
            <person name="Miroshnikov K."/>
            <person name="Dedysh S.N."/>
        </authorList>
    </citation>
    <scope>NUCLEOTIDE SEQUENCE [LARGE SCALE GENOMIC DNA]</scope>
    <source>
        <strain evidence="3 4">RX1</strain>
    </source>
</reference>
<feature type="transmembrane region" description="Helical" evidence="1">
    <location>
        <begin position="157"/>
        <end position="179"/>
    </location>
</feature>
<keyword evidence="1" id="KW-0812">Transmembrane</keyword>
<name>A0ABZ0HR81_9HYPH</name>
<dbReference type="Pfam" id="PF02517">
    <property type="entry name" value="Rce1-like"/>
    <property type="match status" value="1"/>
</dbReference>
<feature type="transmembrane region" description="Helical" evidence="1">
    <location>
        <begin position="73"/>
        <end position="96"/>
    </location>
</feature>
<feature type="transmembrane region" description="Helical" evidence="1">
    <location>
        <begin position="191"/>
        <end position="209"/>
    </location>
</feature>
<dbReference type="InterPro" id="IPR052710">
    <property type="entry name" value="CAAX_protease"/>
</dbReference>
<keyword evidence="1" id="KW-1133">Transmembrane helix</keyword>
<accession>A0ABZ0HR81</accession>
<gene>
    <name evidence="3" type="ORF">RZS28_18270</name>
</gene>
<dbReference type="PANTHER" id="PTHR36435:SF1">
    <property type="entry name" value="CAAX AMINO TERMINAL PROTEASE FAMILY PROTEIN"/>
    <property type="match status" value="1"/>
</dbReference>
<sequence length="257" mass="27993">MAELAQKTIKSKAYAIFELCLSLIVIVGVAIILFLLTVMLAAVADAILAHWPLSRPLEERVRSAISNRNSEALTYLGLAASSLTYLAVGLAVLLVARLRGGADWLDLVAWRPWVSWLRRRSFWLLVGATLAYSFAADFAIAYFSPDTRNWLTTPKDGAGAALLALLAVVFAPVTEELVFRGWIFTNLRRDFSFVTTVLISSAVFAGMHYDSTHVYALAVFPVGLALGALRELTGSVKSSIALHALNNFIAVCLSFPD</sequence>
<protein>
    <submittedName>
        <fullName evidence="3">Type II CAAX endopeptidase family protein</fullName>
    </submittedName>
</protein>
<feature type="transmembrane region" description="Helical" evidence="1">
    <location>
        <begin position="20"/>
        <end position="53"/>
    </location>
</feature>
<feature type="transmembrane region" description="Helical" evidence="1">
    <location>
        <begin position="215"/>
        <end position="233"/>
    </location>
</feature>
<keyword evidence="4" id="KW-1185">Reference proteome</keyword>
<dbReference type="InterPro" id="IPR003675">
    <property type="entry name" value="Rce1/LyrA-like_dom"/>
</dbReference>
<dbReference type="Proteomes" id="UP001626536">
    <property type="component" value="Chromosome"/>
</dbReference>
<feature type="domain" description="CAAX prenyl protease 2/Lysostaphin resistance protein A-like" evidence="2">
    <location>
        <begin position="160"/>
        <end position="249"/>
    </location>
</feature>
<organism evidence="3 4">
    <name type="scientific">Methylocapsa polymorpha</name>
    <dbReference type="NCBI Taxonomy" id="3080828"/>
    <lineage>
        <taxon>Bacteria</taxon>
        <taxon>Pseudomonadati</taxon>
        <taxon>Pseudomonadota</taxon>
        <taxon>Alphaproteobacteria</taxon>
        <taxon>Hyphomicrobiales</taxon>
        <taxon>Beijerinckiaceae</taxon>
        <taxon>Methylocapsa</taxon>
    </lineage>
</organism>
<evidence type="ECO:0000259" key="2">
    <source>
        <dbReference type="Pfam" id="PF02517"/>
    </source>
</evidence>
<dbReference type="EMBL" id="CP136862">
    <property type="protein sequence ID" value="WOJ89698.1"/>
    <property type="molecule type" value="Genomic_DNA"/>
</dbReference>
<feature type="transmembrane region" description="Helical" evidence="1">
    <location>
        <begin position="122"/>
        <end position="145"/>
    </location>
</feature>
<evidence type="ECO:0000313" key="4">
    <source>
        <dbReference type="Proteomes" id="UP001626536"/>
    </source>
</evidence>
<keyword evidence="1" id="KW-0472">Membrane</keyword>
<dbReference type="PANTHER" id="PTHR36435">
    <property type="entry name" value="SLR1288 PROTEIN"/>
    <property type="match status" value="1"/>
</dbReference>
<proteinExistence type="predicted"/>
<evidence type="ECO:0000313" key="3">
    <source>
        <dbReference type="EMBL" id="WOJ89698.1"/>
    </source>
</evidence>